<organism evidence="2 3">
    <name type="scientific">Actinomadura namibiensis</name>
    <dbReference type="NCBI Taxonomy" id="182080"/>
    <lineage>
        <taxon>Bacteria</taxon>
        <taxon>Bacillati</taxon>
        <taxon>Actinomycetota</taxon>
        <taxon>Actinomycetes</taxon>
        <taxon>Streptosporangiales</taxon>
        <taxon>Thermomonosporaceae</taxon>
        <taxon>Actinomadura</taxon>
    </lineage>
</organism>
<keyword evidence="1" id="KW-1133">Transmembrane helix</keyword>
<evidence type="ECO:0000256" key="1">
    <source>
        <dbReference type="SAM" id="Phobius"/>
    </source>
</evidence>
<comment type="caution">
    <text evidence="2">The sequence shown here is derived from an EMBL/GenBank/DDBJ whole genome shotgun (WGS) entry which is preliminary data.</text>
</comment>
<keyword evidence="1" id="KW-0812">Transmembrane</keyword>
<dbReference type="RefSeq" id="WP_182845275.1">
    <property type="nucleotide sequence ID" value="NZ_BAAALP010000036.1"/>
</dbReference>
<feature type="transmembrane region" description="Helical" evidence="1">
    <location>
        <begin position="196"/>
        <end position="215"/>
    </location>
</feature>
<dbReference type="EMBL" id="JACJIA010000006">
    <property type="protein sequence ID" value="MBA8953018.1"/>
    <property type="molecule type" value="Genomic_DNA"/>
</dbReference>
<protein>
    <recommendedName>
        <fullName evidence="4">Cytochrome C biogenesis protein transmembrane region</fullName>
    </recommendedName>
</protein>
<reference evidence="2 3" key="1">
    <citation type="submission" date="2020-08" db="EMBL/GenBank/DDBJ databases">
        <title>Genomic Encyclopedia of Type Strains, Phase IV (KMG-IV): sequencing the most valuable type-strain genomes for metagenomic binning, comparative biology and taxonomic classification.</title>
        <authorList>
            <person name="Goeker M."/>
        </authorList>
    </citation>
    <scope>NUCLEOTIDE SEQUENCE [LARGE SCALE GENOMIC DNA]</scope>
    <source>
        <strain evidence="2 3">DSM 44197</strain>
    </source>
</reference>
<feature type="transmembrane region" description="Helical" evidence="1">
    <location>
        <begin position="227"/>
        <end position="253"/>
    </location>
</feature>
<feature type="transmembrane region" description="Helical" evidence="1">
    <location>
        <begin position="118"/>
        <end position="140"/>
    </location>
</feature>
<accession>A0A7W3LRN2</accession>
<evidence type="ECO:0000313" key="2">
    <source>
        <dbReference type="EMBL" id="MBA8953018.1"/>
    </source>
</evidence>
<keyword evidence="3" id="KW-1185">Reference proteome</keyword>
<name>A0A7W3LRN2_ACTNM</name>
<sequence>MAGVDRVTVPEVRPVAAVPARRGLVVFLSVLAGFVLTVVWSAEFVDKVIGENTTSALLGHEAKGSPISGALAGMAFAFASGLGGTFTACNIAALGAAAPVMGQRSSFGSRLRGTVRPLLWLALGAAAVSAAYGVVVALAGTRMPQYSTATQTAGLSPRGVQAMIVFGVIGLVLVYLGLAALGLVPDPLRNSPNARMVMMGALVGGFLIGRPYGLYRQLFRDVADEGNVLYGAGAFVLQSLGNIAVFALVFVLLTMAGGRRLAGWLAARPGRASLVTGALLIAAGVFTVLYWDVRLLARRDLIWYPVAPWA</sequence>
<gene>
    <name evidence="2" type="ORF">HNR61_004668</name>
</gene>
<feature type="transmembrane region" description="Helical" evidence="1">
    <location>
        <begin position="70"/>
        <end position="97"/>
    </location>
</feature>
<feature type="transmembrane region" description="Helical" evidence="1">
    <location>
        <begin position="274"/>
        <end position="291"/>
    </location>
</feature>
<feature type="transmembrane region" description="Helical" evidence="1">
    <location>
        <begin position="160"/>
        <end position="184"/>
    </location>
</feature>
<evidence type="ECO:0008006" key="4">
    <source>
        <dbReference type="Google" id="ProtNLM"/>
    </source>
</evidence>
<proteinExistence type="predicted"/>
<evidence type="ECO:0000313" key="3">
    <source>
        <dbReference type="Proteomes" id="UP000572680"/>
    </source>
</evidence>
<dbReference type="Proteomes" id="UP000572680">
    <property type="component" value="Unassembled WGS sequence"/>
</dbReference>
<feature type="transmembrane region" description="Helical" evidence="1">
    <location>
        <begin position="23"/>
        <end position="42"/>
    </location>
</feature>
<dbReference type="AlphaFoldDB" id="A0A7W3LRN2"/>
<keyword evidence="1" id="KW-0472">Membrane</keyword>